<reference evidence="3" key="1">
    <citation type="submission" date="2021-01" db="EMBL/GenBank/DDBJ databases">
        <title>Ramlibacter sp. strain AW1 16S ribosomal RNA gene Genome sequencing and assembly.</title>
        <authorList>
            <person name="Kang M."/>
        </authorList>
    </citation>
    <scope>NUCLEOTIDE SEQUENCE</scope>
    <source>
        <strain evidence="3">AW1</strain>
    </source>
</reference>
<dbReference type="PROSITE" id="PS51318">
    <property type="entry name" value="TAT"/>
    <property type="match status" value="1"/>
</dbReference>
<dbReference type="PANTHER" id="PTHR42928">
    <property type="entry name" value="TRICARBOXYLATE-BINDING PROTEIN"/>
    <property type="match status" value="1"/>
</dbReference>
<evidence type="ECO:0000256" key="1">
    <source>
        <dbReference type="ARBA" id="ARBA00006987"/>
    </source>
</evidence>
<dbReference type="InterPro" id="IPR005064">
    <property type="entry name" value="BUG"/>
</dbReference>
<dbReference type="PANTHER" id="PTHR42928:SF5">
    <property type="entry name" value="BLR1237 PROTEIN"/>
    <property type="match status" value="1"/>
</dbReference>
<dbReference type="PIRSF" id="PIRSF017082">
    <property type="entry name" value="YflP"/>
    <property type="match status" value="1"/>
</dbReference>
<dbReference type="AlphaFoldDB" id="A0A937D4K0"/>
<dbReference type="RefSeq" id="WP_201682038.1">
    <property type="nucleotide sequence ID" value="NZ_JAEQNA010000001.1"/>
</dbReference>
<dbReference type="InterPro" id="IPR042100">
    <property type="entry name" value="Bug_dom1"/>
</dbReference>
<dbReference type="Proteomes" id="UP000613011">
    <property type="component" value="Unassembled WGS sequence"/>
</dbReference>
<dbReference type="Pfam" id="PF03401">
    <property type="entry name" value="TctC"/>
    <property type="match status" value="1"/>
</dbReference>
<evidence type="ECO:0000256" key="2">
    <source>
        <dbReference type="SAM" id="SignalP"/>
    </source>
</evidence>
<sequence length="329" mass="34707">MPLRRSAIVALSTVAAMAALAPGWAQGQPAPAWPTKTIRIMVGSPPGGPSDITTRLFAEQLQQRTGQPVVVENRPGAGNNLAAQVVAQSEADGHTLVLSPDTVVTTNPLVYRNMPFDPRKDLVNVSILAGFTQLLVCNPKVQARSVSELIALAKARPMTYASGGPAVPGHLATEMLLQRTGARMQHIPYKGPAPATLAVLSGEVDCGFLATPTVMQHVKAGKLNALAVSSAQPSPLAPDVPTLPKALNQPDLDITFKLVLQARRGTPPAVIAALEKHAAEIMQRPDIRARLQASDLTPVGSTSAQAEATVREDSARWEPVVKQLGLTME</sequence>
<gene>
    <name evidence="3" type="ORF">JI739_01315</name>
</gene>
<accession>A0A937D4K0</accession>
<dbReference type="CDD" id="cd07012">
    <property type="entry name" value="PBP2_Bug_TTT"/>
    <property type="match status" value="1"/>
</dbReference>
<dbReference type="InterPro" id="IPR006311">
    <property type="entry name" value="TAT_signal"/>
</dbReference>
<organism evidence="3 4">
    <name type="scientific">Ramlibacter aurantiacus</name>
    <dbReference type="NCBI Taxonomy" id="2801330"/>
    <lineage>
        <taxon>Bacteria</taxon>
        <taxon>Pseudomonadati</taxon>
        <taxon>Pseudomonadota</taxon>
        <taxon>Betaproteobacteria</taxon>
        <taxon>Burkholderiales</taxon>
        <taxon>Comamonadaceae</taxon>
        <taxon>Ramlibacter</taxon>
    </lineage>
</organism>
<dbReference type="EMBL" id="JAEQNA010000001">
    <property type="protein sequence ID" value="MBL0418973.1"/>
    <property type="molecule type" value="Genomic_DNA"/>
</dbReference>
<evidence type="ECO:0000313" key="3">
    <source>
        <dbReference type="EMBL" id="MBL0418973.1"/>
    </source>
</evidence>
<dbReference type="SUPFAM" id="SSF53850">
    <property type="entry name" value="Periplasmic binding protein-like II"/>
    <property type="match status" value="1"/>
</dbReference>
<keyword evidence="4" id="KW-1185">Reference proteome</keyword>
<feature type="signal peptide" evidence="2">
    <location>
        <begin position="1"/>
        <end position="21"/>
    </location>
</feature>
<dbReference type="Gene3D" id="3.40.190.10">
    <property type="entry name" value="Periplasmic binding protein-like II"/>
    <property type="match status" value="1"/>
</dbReference>
<comment type="caution">
    <text evidence="3">The sequence shown here is derived from an EMBL/GenBank/DDBJ whole genome shotgun (WGS) entry which is preliminary data.</text>
</comment>
<feature type="chain" id="PRO_5037289917" evidence="2">
    <location>
        <begin position="22"/>
        <end position="329"/>
    </location>
</feature>
<keyword evidence="2" id="KW-0732">Signal</keyword>
<dbReference type="Gene3D" id="3.40.190.150">
    <property type="entry name" value="Bordetella uptake gene, domain 1"/>
    <property type="match status" value="1"/>
</dbReference>
<proteinExistence type="inferred from homology"/>
<name>A0A937D4K0_9BURK</name>
<protein>
    <submittedName>
        <fullName evidence="3">Tripartite tricarboxylate transporter substrate binding protein</fullName>
    </submittedName>
</protein>
<comment type="similarity">
    <text evidence="1">Belongs to the UPF0065 (bug) family.</text>
</comment>
<evidence type="ECO:0000313" key="4">
    <source>
        <dbReference type="Proteomes" id="UP000613011"/>
    </source>
</evidence>